<feature type="compositionally biased region" description="Low complexity" evidence="1">
    <location>
        <begin position="43"/>
        <end position="52"/>
    </location>
</feature>
<keyword evidence="2" id="KW-0732">Signal</keyword>
<feature type="signal peptide" evidence="2">
    <location>
        <begin position="1"/>
        <end position="29"/>
    </location>
</feature>
<feature type="chain" id="PRO_5046475784" description="Flagellin" evidence="2">
    <location>
        <begin position="30"/>
        <end position="272"/>
    </location>
</feature>
<feature type="compositionally biased region" description="Low complexity" evidence="1">
    <location>
        <begin position="148"/>
        <end position="163"/>
    </location>
</feature>
<dbReference type="EMBL" id="JBGBPY010000001">
    <property type="protein sequence ID" value="MEY2183904.1"/>
    <property type="molecule type" value="Genomic_DNA"/>
</dbReference>
<evidence type="ECO:0000313" key="4">
    <source>
        <dbReference type="Proteomes" id="UP001562159"/>
    </source>
</evidence>
<accession>A0ABV4AW88</accession>
<gene>
    <name evidence="3" type="ORF">AB7878_15895</name>
</gene>
<organism evidence="3 4">
    <name type="scientific">Rhodanobacter humi</name>
    <dbReference type="NCBI Taxonomy" id="1888173"/>
    <lineage>
        <taxon>Bacteria</taxon>
        <taxon>Pseudomonadati</taxon>
        <taxon>Pseudomonadota</taxon>
        <taxon>Gammaproteobacteria</taxon>
        <taxon>Lysobacterales</taxon>
        <taxon>Rhodanobacteraceae</taxon>
        <taxon>Rhodanobacter</taxon>
    </lineage>
</organism>
<evidence type="ECO:0000256" key="1">
    <source>
        <dbReference type="SAM" id="MobiDB-lite"/>
    </source>
</evidence>
<comment type="caution">
    <text evidence="3">The sequence shown here is derived from an EMBL/GenBank/DDBJ whole genome shotgun (WGS) entry which is preliminary data.</text>
</comment>
<keyword evidence="4" id="KW-1185">Reference proteome</keyword>
<sequence length="272" mass="26805">MQSKNPKSRTGLRVVLPLCLLGSAGVAHAMPGSEAGNAPQPQPSAAPSADQAQADIAGLGQPVSDANLDHARGGFDLGGGLVASFGLQEETYINGLLVMSTSINIPDISKITQQQAAALASTLDGLNLVQNGPGNGAVPGKAATAPHAGSIAQSSSPPAAVAGSNASNGAVVAHVPNQPSTITPAMDAPAEAVGVPAPGAGGVGSAATRNNPGVSAALTQGGGLAQVIQNTLNNQSIQTLTTLNVSVNTLQALRQMNLQSTLQSAQMLSFGH</sequence>
<proteinExistence type="predicted"/>
<dbReference type="Proteomes" id="UP001562159">
    <property type="component" value="Unassembled WGS sequence"/>
</dbReference>
<name>A0ABV4AW88_9GAMM</name>
<protein>
    <recommendedName>
        <fullName evidence="5">Flagellin</fullName>
    </recommendedName>
</protein>
<feature type="region of interest" description="Disordered" evidence="1">
    <location>
        <begin position="139"/>
        <end position="163"/>
    </location>
</feature>
<evidence type="ECO:0000313" key="3">
    <source>
        <dbReference type="EMBL" id="MEY2183904.1"/>
    </source>
</evidence>
<feature type="region of interest" description="Disordered" evidence="1">
    <location>
        <begin position="30"/>
        <end position="52"/>
    </location>
</feature>
<evidence type="ECO:0000256" key="2">
    <source>
        <dbReference type="SAM" id="SignalP"/>
    </source>
</evidence>
<reference evidence="3 4" key="1">
    <citation type="submission" date="2024-07" db="EMBL/GenBank/DDBJ databases">
        <title>Molecular mechanisms and environmental adaptations of flagellar loss and biofilm growth of Rhodanobacter under environmental stress.</title>
        <authorList>
            <person name="Chen M."/>
        </authorList>
    </citation>
    <scope>NUCLEOTIDE SEQUENCE [LARGE SCALE GENOMIC DNA]</scope>
    <source>
        <strain evidence="3 4">RS22</strain>
    </source>
</reference>
<evidence type="ECO:0008006" key="5">
    <source>
        <dbReference type="Google" id="ProtNLM"/>
    </source>
</evidence>